<keyword evidence="10" id="KW-1015">Disulfide bond</keyword>
<dbReference type="FunFam" id="2.60.40.60:FF:000024">
    <property type="entry name" value="FAT atypical cadherin 3"/>
    <property type="match status" value="1"/>
</dbReference>
<protein>
    <recommendedName>
        <fullName evidence="13">Cadherin domain-containing protein</fullName>
    </recommendedName>
</protein>
<name>A0ABD6EGB6_9BILA</name>
<dbReference type="GO" id="GO:0005509">
    <property type="term" value="F:calcium ion binding"/>
    <property type="evidence" value="ECO:0007669"/>
    <property type="project" value="UniProtKB-UniRule"/>
</dbReference>
<dbReference type="GO" id="GO:0016020">
    <property type="term" value="C:membrane"/>
    <property type="evidence" value="ECO:0007669"/>
    <property type="project" value="UniProtKB-SubCell"/>
</dbReference>
<dbReference type="PROSITE" id="PS00232">
    <property type="entry name" value="CADHERIN_1"/>
    <property type="match status" value="3"/>
</dbReference>
<keyword evidence="2" id="KW-0245">EGF-like domain</keyword>
<evidence type="ECO:0000256" key="4">
    <source>
        <dbReference type="ARBA" id="ARBA00022729"/>
    </source>
</evidence>
<comment type="caution">
    <text evidence="14">The sequence shown here is derived from an EMBL/GenBank/DDBJ whole genome shotgun (WGS) entry which is preliminary data.</text>
</comment>
<dbReference type="GO" id="GO:0007155">
    <property type="term" value="P:cell adhesion"/>
    <property type="evidence" value="ECO:0007669"/>
    <property type="project" value="UniProtKB-KW"/>
</dbReference>
<organism evidence="14 15">
    <name type="scientific">Gnathostoma spinigerum</name>
    <dbReference type="NCBI Taxonomy" id="75299"/>
    <lineage>
        <taxon>Eukaryota</taxon>
        <taxon>Metazoa</taxon>
        <taxon>Ecdysozoa</taxon>
        <taxon>Nematoda</taxon>
        <taxon>Chromadorea</taxon>
        <taxon>Rhabditida</taxon>
        <taxon>Spirurina</taxon>
        <taxon>Gnathostomatomorpha</taxon>
        <taxon>Gnathostomatoidea</taxon>
        <taxon>Gnathostomatidae</taxon>
        <taxon>Gnathostoma</taxon>
    </lineage>
</organism>
<evidence type="ECO:0000256" key="7">
    <source>
        <dbReference type="ARBA" id="ARBA00022889"/>
    </source>
</evidence>
<dbReference type="SMART" id="SM00112">
    <property type="entry name" value="CA"/>
    <property type="match status" value="5"/>
</dbReference>
<accession>A0ABD6EGB6</accession>
<evidence type="ECO:0000313" key="15">
    <source>
        <dbReference type="Proteomes" id="UP001608902"/>
    </source>
</evidence>
<evidence type="ECO:0000256" key="2">
    <source>
        <dbReference type="ARBA" id="ARBA00022536"/>
    </source>
</evidence>
<keyword evidence="6 12" id="KW-0106">Calcium</keyword>
<keyword evidence="8" id="KW-1133">Transmembrane helix</keyword>
<dbReference type="InterPro" id="IPR015919">
    <property type="entry name" value="Cadherin-like_sf"/>
</dbReference>
<keyword evidence="3" id="KW-0812">Transmembrane</keyword>
<evidence type="ECO:0000256" key="8">
    <source>
        <dbReference type="ARBA" id="ARBA00022989"/>
    </source>
</evidence>
<keyword evidence="15" id="KW-1185">Reference proteome</keyword>
<dbReference type="SUPFAM" id="SSF49313">
    <property type="entry name" value="Cadherin-like"/>
    <property type="match status" value="6"/>
</dbReference>
<dbReference type="AlphaFoldDB" id="A0ABD6EGB6"/>
<evidence type="ECO:0000256" key="5">
    <source>
        <dbReference type="ARBA" id="ARBA00022737"/>
    </source>
</evidence>
<evidence type="ECO:0000256" key="12">
    <source>
        <dbReference type="PROSITE-ProRule" id="PRU00043"/>
    </source>
</evidence>
<dbReference type="PRINTS" id="PR00205">
    <property type="entry name" value="CADHERIN"/>
</dbReference>
<dbReference type="Gene3D" id="2.60.40.60">
    <property type="entry name" value="Cadherins"/>
    <property type="match status" value="6"/>
</dbReference>
<evidence type="ECO:0000256" key="1">
    <source>
        <dbReference type="ARBA" id="ARBA00004167"/>
    </source>
</evidence>
<dbReference type="FunFam" id="2.60.40.60:FF:000092">
    <property type="entry name" value="Protocadherin 8"/>
    <property type="match status" value="1"/>
</dbReference>
<keyword evidence="5" id="KW-0677">Repeat</keyword>
<feature type="domain" description="Cadherin" evidence="13">
    <location>
        <begin position="203"/>
        <end position="303"/>
    </location>
</feature>
<dbReference type="CDD" id="cd11304">
    <property type="entry name" value="Cadherin_repeat"/>
    <property type="match status" value="6"/>
</dbReference>
<dbReference type="InterPro" id="IPR002126">
    <property type="entry name" value="Cadherin-like_dom"/>
</dbReference>
<dbReference type="EMBL" id="JBGFUD010003719">
    <property type="protein sequence ID" value="MFH4978978.1"/>
    <property type="molecule type" value="Genomic_DNA"/>
</dbReference>
<feature type="domain" description="Cadherin" evidence="13">
    <location>
        <begin position="37"/>
        <end position="78"/>
    </location>
</feature>
<dbReference type="Proteomes" id="UP001608902">
    <property type="component" value="Unassembled WGS sequence"/>
</dbReference>
<evidence type="ECO:0000256" key="9">
    <source>
        <dbReference type="ARBA" id="ARBA00023136"/>
    </source>
</evidence>
<evidence type="ECO:0000259" key="13">
    <source>
        <dbReference type="PROSITE" id="PS50268"/>
    </source>
</evidence>
<feature type="domain" description="Cadherin" evidence="13">
    <location>
        <begin position="304"/>
        <end position="413"/>
    </location>
</feature>
<keyword evidence="11" id="KW-0325">Glycoprotein</keyword>
<evidence type="ECO:0000256" key="3">
    <source>
        <dbReference type="ARBA" id="ARBA00022692"/>
    </source>
</evidence>
<keyword evidence="4" id="KW-0732">Signal</keyword>
<dbReference type="InterPro" id="IPR020894">
    <property type="entry name" value="Cadherin_CS"/>
</dbReference>
<dbReference type="PANTHER" id="PTHR24028:SF328">
    <property type="entry name" value="CADHERIN-3"/>
    <property type="match status" value="1"/>
</dbReference>
<comment type="subcellular location">
    <subcellularLocation>
        <location evidence="1">Membrane</location>
        <topology evidence="1">Single-pass membrane protein</topology>
    </subcellularLocation>
</comment>
<evidence type="ECO:0000313" key="14">
    <source>
        <dbReference type="EMBL" id="MFH4978978.1"/>
    </source>
</evidence>
<feature type="domain" description="Cadherin" evidence="13">
    <location>
        <begin position="528"/>
        <end position="594"/>
    </location>
</feature>
<sequence length="596" mass="67202">MANGVSRGTNNEQHFREFREKDGTHDWVVVVRNMISLDYEQQESYNLTLTATDMRSLVTSDKQFHIVVRDKNDAIPRFTVDRFTGTIEEEQTPSEYMIKHGGRPITIVKAEDADSPGPQSMVRYRIIGGPESSGRQLFRIDEITGGIFPLEMFDREKNDSFILDVEARDSAPSSLPGATGPNKDVVKVQIFIADINDNPPYFDESKYEGKVAENADVNQDVITVKAHDLDRLSNLKYDLLAVHGGRIPFGVRTDSGAVFVKEPLDYEKENVYHMKLMVTDGKHNTSTDLYIHVEDVNDNAPQFVQPLYETTIYEEDQRVPKTLFIVKATDADRDDKSKQIVYRLEGQGVGEFFRVDKYSGRIEVIKPLDRDPPAGVPVWKFIVQAVDDNGRGLIGYADVQVNLRDINDNAPIFTNDLYGSVDENRDPGRHGIYVLTATATDYDDPRTENARLEYSIKVNKEIDGVAIFRIVPSNGKIYVMRKLDRELPSERHFVIEVRAVDKGTPPREGFGNVTIRVLDVNDNQPFFEKPLYSSSVAETALVGSPVMSVSAMDKDDEAKDNVFSYELTQENKFFYMTTEADSSSSSVGVLRVKKVG</sequence>
<gene>
    <name evidence="14" type="ORF">AB6A40_005687</name>
</gene>
<keyword evidence="9" id="KW-0472">Membrane</keyword>
<dbReference type="PROSITE" id="PS50268">
    <property type="entry name" value="CADHERIN_2"/>
    <property type="match status" value="6"/>
</dbReference>
<proteinExistence type="predicted"/>
<dbReference type="InterPro" id="IPR050174">
    <property type="entry name" value="Protocadherin/Cadherin-CA"/>
</dbReference>
<reference evidence="14 15" key="1">
    <citation type="submission" date="2024-08" db="EMBL/GenBank/DDBJ databases">
        <title>Gnathostoma spinigerum genome.</title>
        <authorList>
            <person name="Gonzalez-Bertolin B."/>
            <person name="Monzon S."/>
            <person name="Zaballos A."/>
            <person name="Jimenez P."/>
            <person name="Dekumyoy P."/>
            <person name="Varona S."/>
            <person name="Cuesta I."/>
            <person name="Sumanam S."/>
            <person name="Adisakwattana P."/>
            <person name="Gasser R.B."/>
            <person name="Hernandez-Gonzalez A."/>
            <person name="Young N.D."/>
            <person name="Perteguer M.J."/>
        </authorList>
    </citation>
    <scope>NUCLEOTIDE SEQUENCE [LARGE SCALE GENOMIC DNA]</scope>
    <source>
        <strain evidence="14">AL3</strain>
        <tissue evidence="14">Liver</tissue>
    </source>
</reference>
<feature type="domain" description="Cadherin" evidence="13">
    <location>
        <begin position="413"/>
        <end position="527"/>
    </location>
</feature>
<evidence type="ECO:0000256" key="10">
    <source>
        <dbReference type="ARBA" id="ARBA00023157"/>
    </source>
</evidence>
<keyword evidence="7" id="KW-0130">Cell adhesion</keyword>
<evidence type="ECO:0000256" key="6">
    <source>
        <dbReference type="ARBA" id="ARBA00022837"/>
    </source>
</evidence>
<feature type="domain" description="Cadherin" evidence="13">
    <location>
        <begin position="79"/>
        <end position="202"/>
    </location>
</feature>
<dbReference type="PANTHER" id="PTHR24028">
    <property type="entry name" value="CADHERIN-87A"/>
    <property type="match status" value="1"/>
</dbReference>
<evidence type="ECO:0000256" key="11">
    <source>
        <dbReference type="ARBA" id="ARBA00023180"/>
    </source>
</evidence>
<dbReference type="Pfam" id="PF00028">
    <property type="entry name" value="Cadherin"/>
    <property type="match status" value="4"/>
</dbReference>